<proteinExistence type="predicted"/>
<dbReference type="EMBL" id="LN849049">
    <property type="protein sequence ID" value="CRI73491.1"/>
    <property type="molecule type" value="Genomic_DNA"/>
</dbReference>
<evidence type="ECO:0000313" key="2">
    <source>
        <dbReference type="EMBL" id="CRI73491.1"/>
    </source>
</evidence>
<dbReference type="EMBL" id="LN847199">
    <property type="protein sequence ID" value="CRI44060.1"/>
    <property type="molecule type" value="Genomic_DNA"/>
</dbReference>
<sequence>MPMCNSIAMKKQKRGFVLMELLMSFTLIALLLGTLGFWYRKIYTVQKQKERIYNFYIEESRAYKQLRTLFSMSLSSSYEEPGSLFSLIFDRGVYRDPKLAGAVRASLHHDTKDQRLELRICNIKDQSYFETQRLLSHVTHVVLSFQRNPDPEKLPETIALTITREPKAYPPRTLTYQFAVGK</sequence>
<dbReference type="AlphaFoldDB" id="A0A0F7WVD4"/>
<evidence type="ECO:0000313" key="1">
    <source>
        <dbReference type="EMBL" id="CRI44060.1"/>
    </source>
</evidence>
<evidence type="ECO:0008006" key="3">
    <source>
        <dbReference type="Google" id="ProtNLM"/>
    </source>
</evidence>
<dbReference type="Pfam" id="PF07379">
    <property type="entry name" value="DUF1494"/>
    <property type="match status" value="1"/>
</dbReference>
<organism evidence="1">
    <name type="scientific">Chlamydia pneumoniae</name>
    <name type="common">Chlamydophila pneumoniae</name>
    <dbReference type="NCBI Taxonomy" id="83558"/>
    <lineage>
        <taxon>Bacteria</taxon>
        <taxon>Pseudomonadati</taxon>
        <taxon>Chlamydiota</taxon>
        <taxon>Chlamydiia</taxon>
        <taxon>Chlamydiales</taxon>
        <taxon>Chlamydiaceae</taxon>
        <taxon>Chlamydia/Chlamydophila group</taxon>
        <taxon>Chlamydia</taxon>
    </lineage>
</organism>
<name>A0A0F7WVD4_CHLPN</name>
<reference evidence="1" key="1">
    <citation type="submission" date="2015-05" db="EMBL/GenBank/DDBJ databases">
        <authorList>
            <person name="Rattei Thomas"/>
        </authorList>
    </citation>
    <scope>NUCLEOTIDE SEQUENCE</scope>
    <source>
        <strain evidence="1">H12</strain>
        <strain evidence="2">YK41</strain>
    </source>
</reference>
<dbReference type="InterPro" id="IPR009968">
    <property type="entry name" value="DUF1494"/>
</dbReference>
<protein>
    <recommendedName>
        <fullName evidence="3">Type II secretion system protein</fullName>
    </recommendedName>
</protein>
<accession>A0A0F7WVD4</accession>
<gene>
    <name evidence="1" type="ORF">BN1224_H12_EU_00070</name>
    <name evidence="2" type="ORF">BN1224_YK41_BX_00090</name>
</gene>